<organism evidence="1 2">
    <name type="scientific">Streptococcus periodonticum</name>
    <dbReference type="NCBI Taxonomy" id="2490633"/>
    <lineage>
        <taxon>Bacteria</taxon>
        <taxon>Bacillati</taxon>
        <taxon>Bacillota</taxon>
        <taxon>Bacilli</taxon>
        <taxon>Lactobacillales</taxon>
        <taxon>Streptococcaceae</taxon>
        <taxon>Streptococcus</taxon>
    </lineage>
</organism>
<proteinExistence type="predicted"/>
<accession>A0A3Q9EZJ9</accession>
<dbReference type="EMBL" id="CP034543">
    <property type="protein sequence ID" value="AZQ42526.1"/>
    <property type="molecule type" value="Genomic_DNA"/>
</dbReference>
<keyword evidence="2" id="KW-1185">Reference proteome</keyword>
<dbReference type="Gene3D" id="3.40.50.1010">
    <property type="entry name" value="5'-nuclease"/>
    <property type="match status" value="1"/>
</dbReference>
<name>A0A3Q9EZJ9_9STRE</name>
<dbReference type="SUPFAM" id="SSF88723">
    <property type="entry name" value="PIN domain-like"/>
    <property type="match status" value="1"/>
</dbReference>
<dbReference type="InterPro" id="IPR029060">
    <property type="entry name" value="PIN-like_dom_sf"/>
</dbReference>
<dbReference type="CDD" id="cd09854">
    <property type="entry name" value="PIN_VapC-like"/>
    <property type="match status" value="1"/>
</dbReference>
<dbReference type="Proteomes" id="UP000272924">
    <property type="component" value="Chromosome"/>
</dbReference>
<evidence type="ECO:0008006" key="3">
    <source>
        <dbReference type="Google" id="ProtNLM"/>
    </source>
</evidence>
<evidence type="ECO:0000313" key="1">
    <source>
        <dbReference type="EMBL" id="AZQ42526.1"/>
    </source>
</evidence>
<protein>
    <recommendedName>
        <fullName evidence="3">PIN domain-containing protein</fullName>
    </recommendedName>
</protein>
<dbReference type="RefSeq" id="WP_070670780.1">
    <property type="nucleotide sequence ID" value="NZ_CP034543.1"/>
</dbReference>
<gene>
    <name evidence="1" type="ORF">EHW89_08800</name>
</gene>
<sequence length="174" mass="20808">MAIEKDLNTYTLNQGETFIVDTNVWIYLFSPFSTNSFGYQKFLSEAQNKNCKLFINSQIISEYINVICRTAYENYARTYRLNKNNFKFKRDYQQTSDFSHYYQLACESVKNEILKYSEILPIKQSHIDSSLNDYDQMKDYNDLLYTKMLTSDIKIVSHDRDFGNHPEDIIWIHY</sequence>
<evidence type="ECO:0000313" key="2">
    <source>
        <dbReference type="Proteomes" id="UP000272924"/>
    </source>
</evidence>
<dbReference type="KEGG" id="spei:EHW89_08800"/>
<dbReference type="AlphaFoldDB" id="A0A3Q9EZJ9"/>
<reference evidence="2" key="1">
    <citation type="submission" date="2018-12" db="EMBL/GenBank/DDBJ databases">
        <title>Genome sequencing of Streptococcus sp. KCOM 2412 (= ChDC F135).</title>
        <authorList>
            <person name="Kook J.-K."/>
            <person name="Park S.-N."/>
            <person name="Lim Y.K."/>
        </authorList>
    </citation>
    <scope>NUCLEOTIDE SEQUENCE [LARGE SCALE GENOMIC DNA]</scope>
    <source>
        <strain evidence="2">KCOM 2412</strain>
    </source>
</reference>